<evidence type="ECO:0000313" key="2">
    <source>
        <dbReference type="Proteomes" id="UP000494216"/>
    </source>
</evidence>
<proteinExistence type="predicted"/>
<dbReference type="PROSITE" id="PS51257">
    <property type="entry name" value="PROKAR_LIPOPROTEIN"/>
    <property type="match status" value="1"/>
</dbReference>
<sequence length="48" mass="5378">MKLKILALILTTTACAPNIKPENLDYGPEPVGYKDIIEGRHATRRCRP</sequence>
<dbReference type="EMBL" id="CADCXN010000065">
    <property type="protein sequence ID" value="CAA9891162.1"/>
    <property type="molecule type" value="Genomic_DNA"/>
</dbReference>
<keyword evidence="2" id="KW-1185">Reference proteome</keyword>
<comment type="caution">
    <text evidence="1">The sequence shown here is derived from an EMBL/GenBank/DDBJ whole genome shotgun (WGS) entry which is preliminary data.</text>
</comment>
<protein>
    <submittedName>
        <fullName evidence="1">Uncharacterized protein</fullName>
    </submittedName>
</protein>
<dbReference type="Proteomes" id="UP000494216">
    <property type="component" value="Unassembled WGS sequence"/>
</dbReference>
<name>A0A8S0XSX1_9GAMM</name>
<gene>
    <name evidence="1" type="ORF">METHB2_360003</name>
</gene>
<organism evidence="1 2">
    <name type="scientific">Candidatus Methylobacter favarea</name>
    <dbReference type="NCBI Taxonomy" id="2707345"/>
    <lineage>
        <taxon>Bacteria</taxon>
        <taxon>Pseudomonadati</taxon>
        <taxon>Pseudomonadota</taxon>
        <taxon>Gammaproteobacteria</taxon>
        <taxon>Methylococcales</taxon>
        <taxon>Methylococcaceae</taxon>
        <taxon>Methylobacter</taxon>
    </lineage>
</organism>
<accession>A0A8S0XSX1</accession>
<evidence type="ECO:0000313" key="1">
    <source>
        <dbReference type="EMBL" id="CAA9891162.1"/>
    </source>
</evidence>
<dbReference type="AlphaFoldDB" id="A0A8S0XSX1"/>
<reference evidence="1 2" key="1">
    <citation type="submission" date="2020-02" db="EMBL/GenBank/DDBJ databases">
        <authorList>
            <person name="Hogendoorn C."/>
        </authorList>
    </citation>
    <scope>NUCLEOTIDE SEQUENCE [LARGE SCALE GENOMIC DNA]</scope>
    <source>
        <strain evidence="1">METHB21</strain>
    </source>
</reference>